<dbReference type="SUPFAM" id="SSF53850">
    <property type="entry name" value="Periplasmic binding protein-like II"/>
    <property type="match status" value="1"/>
</dbReference>
<sequence>MEMLSKWTIAALNRTKIFEIHPNMEGKPNLSGMEGELIKILMEKIDIDYEIVIPKDKEFGRKLPSGNWTGLIGMVHRGEADMAIGSLGIYENRFEDVDFGYPYIVDAVTFVMPKVNKQLKLFGFLHVFGFQVWLLILLTLFLVTSVMYASSKGKMKRYLTAPLPLVLPCRLEITNVFGSMAGI</sequence>
<dbReference type="Proteomes" id="UP000886998">
    <property type="component" value="Unassembled WGS sequence"/>
</dbReference>
<keyword evidence="5 12" id="KW-1133">Transmembrane helix</keyword>
<evidence type="ECO:0000256" key="12">
    <source>
        <dbReference type="SAM" id="Phobius"/>
    </source>
</evidence>
<evidence type="ECO:0000256" key="3">
    <source>
        <dbReference type="ARBA" id="ARBA00022475"/>
    </source>
</evidence>
<evidence type="ECO:0000256" key="11">
    <source>
        <dbReference type="ARBA" id="ARBA00023303"/>
    </source>
</evidence>
<evidence type="ECO:0000256" key="4">
    <source>
        <dbReference type="ARBA" id="ARBA00022692"/>
    </source>
</evidence>
<organism evidence="14 15">
    <name type="scientific">Trichonephila inaurata madagascariensis</name>
    <dbReference type="NCBI Taxonomy" id="2747483"/>
    <lineage>
        <taxon>Eukaryota</taxon>
        <taxon>Metazoa</taxon>
        <taxon>Ecdysozoa</taxon>
        <taxon>Arthropoda</taxon>
        <taxon>Chelicerata</taxon>
        <taxon>Arachnida</taxon>
        <taxon>Araneae</taxon>
        <taxon>Araneomorphae</taxon>
        <taxon>Entelegynae</taxon>
        <taxon>Araneoidea</taxon>
        <taxon>Nephilidae</taxon>
        <taxon>Trichonephila</taxon>
        <taxon>Trichonephila inaurata</taxon>
    </lineage>
</organism>
<dbReference type="GO" id="GO:0005886">
    <property type="term" value="C:plasma membrane"/>
    <property type="evidence" value="ECO:0007669"/>
    <property type="project" value="UniProtKB-SubCell"/>
</dbReference>
<feature type="transmembrane region" description="Helical" evidence="12">
    <location>
        <begin position="121"/>
        <end position="149"/>
    </location>
</feature>
<keyword evidence="7 12" id="KW-0472">Membrane</keyword>
<evidence type="ECO:0000256" key="9">
    <source>
        <dbReference type="ARBA" id="ARBA00023180"/>
    </source>
</evidence>
<evidence type="ECO:0000313" key="15">
    <source>
        <dbReference type="Proteomes" id="UP000886998"/>
    </source>
</evidence>
<dbReference type="SMART" id="SM00918">
    <property type="entry name" value="Lig_chan-Glu_bd"/>
    <property type="match status" value="1"/>
</dbReference>
<evidence type="ECO:0000259" key="13">
    <source>
        <dbReference type="SMART" id="SM00918"/>
    </source>
</evidence>
<dbReference type="InterPro" id="IPR019594">
    <property type="entry name" value="Glu/Gly-bd"/>
</dbReference>
<keyword evidence="2" id="KW-0813">Transport</keyword>
<keyword evidence="10" id="KW-1071">Ligand-gated ion channel</keyword>
<gene>
    <name evidence="14" type="primary">KBP_0</name>
    <name evidence="14" type="ORF">TNIN_342001</name>
</gene>
<proteinExistence type="predicted"/>
<dbReference type="InterPro" id="IPR052192">
    <property type="entry name" value="Insect_Ionotropic_Sensory_Rcpt"/>
</dbReference>
<evidence type="ECO:0000256" key="2">
    <source>
        <dbReference type="ARBA" id="ARBA00022448"/>
    </source>
</evidence>
<name>A0A8X6WSY7_9ARAC</name>
<keyword evidence="8 14" id="KW-0675">Receptor</keyword>
<dbReference type="EMBL" id="BMAV01002100">
    <property type="protein sequence ID" value="GFY40793.1"/>
    <property type="molecule type" value="Genomic_DNA"/>
</dbReference>
<evidence type="ECO:0000256" key="5">
    <source>
        <dbReference type="ARBA" id="ARBA00022989"/>
    </source>
</evidence>
<evidence type="ECO:0000256" key="6">
    <source>
        <dbReference type="ARBA" id="ARBA00023065"/>
    </source>
</evidence>
<keyword evidence="3" id="KW-1003">Cell membrane</keyword>
<keyword evidence="4 12" id="KW-0812">Transmembrane</keyword>
<dbReference type="PANTHER" id="PTHR42643:SF38">
    <property type="entry name" value="IONOTROPIC RECEPTOR 100A"/>
    <property type="match status" value="1"/>
</dbReference>
<keyword evidence="11" id="KW-0407">Ion channel</keyword>
<dbReference type="OrthoDB" id="9997229at2759"/>
<dbReference type="AlphaFoldDB" id="A0A8X6WSY7"/>
<evidence type="ECO:0000256" key="7">
    <source>
        <dbReference type="ARBA" id="ARBA00023136"/>
    </source>
</evidence>
<keyword evidence="9" id="KW-0325">Glycoprotein</keyword>
<accession>A0A8X6WSY7</accession>
<keyword evidence="15" id="KW-1185">Reference proteome</keyword>
<evidence type="ECO:0000256" key="1">
    <source>
        <dbReference type="ARBA" id="ARBA00004651"/>
    </source>
</evidence>
<dbReference type="GO" id="GO:0015276">
    <property type="term" value="F:ligand-gated monoatomic ion channel activity"/>
    <property type="evidence" value="ECO:0007669"/>
    <property type="project" value="InterPro"/>
</dbReference>
<dbReference type="PANTHER" id="PTHR42643">
    <property type="entry name" value="IONOTROPIC RECEPTOR 20A-RELATED"/>
    <property type="match status" value="1"/>
</dbReference>
<protein>
    <submittedName>
        <fullName evidence="14">Putative glutamate receptor</fullName>
    </submittedName>
</protein>
<comment type="caution">
    <text evidence="14">The sequence shown here is derived from an EMBL/GenBank/DDBJ whole genome shotgun (WGS) entry which is preliminary data.</text>
</comment>
<keyword evidence="6" id="KW-0406">Ion transport</keyword>
<evidence type="ECO:0000256" key="8">
    <source>
        <dbReference type="ARBA" id="ARBA00023170"/>
    </source>
</evidence>
<dbReference type="Gene3D" id="3.40.190.10">
    <property type="entry name" value="Periplasmic binding protein-like II"/>
    <property type="match status" value="1"/>
</dbReference>
<evidence type="ECO:0000256" key="10">
    <source>
        <dbReference type="ARBA" id="ARBA00023286"/>
    </source>
</evidence>
<feature type="domain" description="Ionotropic glutamate receptor L-glutamate and glycine-binding" evidence="13">
    <location>
        <begin position="22"/>
        <end position="77"/>
    </location>
</feature>
<comment type="subcellular location">
    <subcellularLocation>
        <location evidence="1">Cell membrane</location>
        <topology evidence="1">Multi-pass membrane protein</topology>
    </subcellularLocation>
</comment>
<dbReference type="Pfam" id="PF10613">
    <property type="entry name" value="Lig_chan-Glu_bd"/>
    <property type="match status" value="1"/>
</dbReference>
<evidence type="ECO:0000313" key="14">
    <source>
        <dbReference type="EMBL" id="GFY40793.1"/>
    </source>
</evidence>
<reference evidence="14" key="1">
    <citation type="submission" date="2020-08" db="EMBL/GenBank/DDBJ databases">
        <title>Multicomponent nature underlies the extraordinary mechanical properties of spider dragline silk.</title>
        <authorList>
            <person name="Kono N."/>
            <person name="Nakamura H."/>
            <person name="Mori M."/>
            <person name="Yoshida Y."/>
            <person name="Ohtoshi R."/>
            <person name="Malay A.D."/>
            <person name="Moran D.A.P."/>
            <person name="Tomita M."/>
            <person name="Numata K."/>
            <person name="Arakawa K."/>
        </authorList>
    </citation>
    <scope>NUCLEOTIDE SEQUENCE</scope>
</reference>